<dbReference type="Proteomes" id="UP000483379">
    <property type="component" value="Unassembled WGS sequence"/>
</dbReference>
<feature type="transmembrane region" description="Helical" evidence="1">
    <location>
        <begin position="12"/>
        <end position="35"/>
    </location>
</feature>
<evidence type="ECO:0000256" key="1">
    <source>
        <dbReference type="SAM" id="Phobius"/>
    </source>
</evidence>
<comment type="caution">
    <text evidence="2">The sequence shown here is derived from an EMBL/GenBank/DDBJ whole genome shotgun (WGS) entry which is preliminary data.</text>
</comment>
<reference evidence="2 3" key="1">
    <citation type="submission" date="2020-02" db="EMBL/GenBank/DDBJ databases">
        <title>Genome sequences of Thiorhodococcus mannitoliphagus and Thiorhodococcus minor, purple sulfur photosynthetic bacteria in the gammaproteobacterial family, Chromatiaceae.</title>
        <authorList>
            <person name="Aviles F.A."/>
            <person name="Meyer T.E."/>
            <person name="Kyndt J.A."/>
        </authorList>
    </citation>
    <scope>NUCLEOTIDE SEQUENCE [LARGE SCALE GENOMIC DNA]</scope>
    <source>
        <strain evidence="2 3">DSM 11518</strain>
    </source>
</reference>
<evidence type="ECO:0000313" key="2">
    <source>
        <dbReference type="EMBL" id="NEV64503.1"/>
    </source>
</evidence>
<feature type="transmembrane region" description="Helical" evidence="1">
    <location>
        <begin position="121"/>
        <end position="142"/>
    </location>
</feature>
<protein>
    <submittedName>
        <fullName evidence="2">DUF4400 domain-containing protein</fullName>
    </submittedName>
</protein>
<accession>A0A6M0K6E9</accession>
<dbReference type="EMBL" id="JAAIJQ010000094">
    <property type="protein sequence ID" value="NEV64503.1"/>
    <property type="molecule type" value="Genomic_DNA"/>
</dbReference>
<keyword evidence="1" id="KW-0812">Transmembrane</keyword>
<keyword evidence="1" id="KW-1133">Transmembrane helix</keyword>
<proteinExistence type="predicted"/>
<feature type="transmembrane region" description="Helical" evidence="1">
    <location>
        <begin position="190"/>
        <end position="208"/>
    </location>
</feature>
<keyword evidence="1" id="KW-0472">Membrane</keyword>
<sequence length="212" mass="22595">MSMPDPGEARRPVGAGGLVFVLVLLAMVILILLWVPTAWLERVATVERAWARQALGARSAAAVVELAQRWSAAPLDVLPRGPEKLGTGSAVAALTDGLSPAWLADRKKAAARLVELVCLRVALLTAWGPALGLLLIVGVLDGHWRWRIRQLGFDYPSPVARQVSQAGLALVMSGLLLALLLPLPLHPCEIPLLALIAVRLIGTGITHLPKQL</sequence>
<dbReference type="InterPro" id="IPR022266">
    <property type="entry name" value="DtrJ-like"/>
</dbReference>
<name>A0A6M0K6E9_9GAMM</name>
<dbReference type="Pfam" id="PF14348">
    <property type="entry name" value="DtrJ-like"/>
    <property type="match status" value="1"/>
</dbReference>
<dbReference type="AlphaFoldDB" id="A0A6M0K6E9"/>
<keyword evidence="3" id="KW-1185">Reference proteome</keyword>
<gene>
    <name evidence="2" type="ORF">G3446_21960</name>
</gene>
<evidence type="ECO:0000313" key="3">
    <source>
        <dbReference type="Proteomes" id="UP000483379"/>
    </source>
</evidence>
<feature type="transmembrane region" description="Helical" evidence="1">
    <location>
        <begin position="163"/>
        <end position="184"/>
    </location>
</feature>
<organism evidence="2 3">
    <name type="scientific">Thiorhodococcus minor</name>
    <dbReference type="NCBI Taxonomy" id="57489"/>
    <lineage>
        <taxon>Bacteria</taxon>
        <taxon>Pseudomonadati</taxon>
        <taxon>Pseudomonadota</taxon>
        <taxon>Gammaproteobacteria</taxon>
        <taxon>Chromatiales</taxon>
        <taxon>Chromatiaceae</taxon>
        <taxon>Thiorhodococcus</taxon>
    </lineage>
</organism>